<dbReference type="SUPFAM" id="SSF48403">
    <property type="entry name" value="Ankyrin repeat"/>
    <property type="match status" value="1"/>
</dbReference>
<protein>
    <submittedName>
        <fullName evidence="1">Uncharacterized protein</fullName>
    </submittedName>
</protein>
<evidence type="ECO:0000313" key="1">
    <source>
        <dbReference type="EMBL" id="PWA02066.1"/>
    </source>
</evidence>
<comment type="caution">
    <text evidence="1">The sequence shown here is derived from an EMBL/GenBank/DDBJ whole genome shotgun (WGS) entry which is preliminary data.</text>
</comment>
<dbReference type="InterPro" id="IPR036770">
    <property type="entry name" value="Ankyrin_rpt-contain_sf"/>
</dbReference>
<dbReference type="Gene3D" id="1.25.40.20">
    <property type="entry name" value="Ankyrin repeat-containing domain"/>
    <property type="match status" value="1"/>
</dbReference>
<sequence length="569" mass="65907">MIEDLDYIILSEIFVIAQNPHLSTVCTTFYNIAITTAVQVRFILYGKKISKKREFFLEFFEKYPRLSEKKELGVALFEKRIGIEENNYQAFLPRALTNGWDDSIETYLHKHKLIAICKDENISFPISSSDCICRNNKHQFDKPEIENLFLHDNSSFKLSRNICQKCRSKLDGKNVVFRIDALLDLSSKEYFVLQRIGTKGNIKTLEIIKNAHNIKIDAFKEYGLLNSQMENKKTIVSIHKELGSMRNYPNQLLYSAIDGNNTEIVEYILKRFYLTNERCQYYLGLSVGAGHIEIFNLMRNYSKNYKINLNQLFKWGVSGENVEITKQLISMGMDIKKNININLARTFLFSTTDMAKFLIENGAKLKYSNYLPLRLSLRDGNTVMTKFYLDTFQSVKINVINSKLIQRALDTKKVDFIQLLVSHGVDITMGNDFALANAVKKDRLRIVEELLKLGADPLSRNGKIIKTALENNNLDTARVLLQNIKESKVQVPIKLKKLFYHVCVTKKIDFAFLFLEYYPKVVNQMRNQQDFLKLMLDYGYKELVTSIINNPFVEIGAIESNQLKEIMCK</sequence>
<dbReference type="AlphaFoldDB" id="A0A2U1JAG4"/>
<dbReference type="EMBL" id="MBFU01000109">
    <property type="protein sequence ID" value="PWA02066.1"/>
    <property type="molecule type" value="Genomic_DNA"/>
</dbReference>
<evidence type="ECO:0000313" key="2">
    <source>
        <dbReference type="Proteomes" id="UP000245591"/>
    </source>
</evidence>
<proteinExistence type="predicted"/>
<organism evidence="1 2">
    <name type="scientific">Smittium angustum</name>
    <dbReference type="NCBI Taxonomy" id="133377"/>
    <lineage>
        <taxon>Eukaryota</taxon>
        <taxon>Fungi</taxon>
        <taxon>Fungi incertae sedis</taxon>
        <taxon>Zoopagomycota</taxon>
        <taxon>Kickxellomycotina</taxon>
        <taxon>Harpellomycetes</taxon>
        <taxon>Harpellales</taxon>
        <taxon>Legeriomycetaceae</taxon>
        <taxon>Smittium</taxon>
    </lineage>
</organism>
<name>A0A2U1JAG4_SMIAN</name>
<gene>
    <name evidence="1" type="ORF">BB558_001807</name>
</gene>
<accession>A0A2U1JAG4</accession>
<dbReference type="Proteomes" id="UP000245591">
    <property type="component" value="Unassembled WGS sequence"/>
</dbReference>
<reference evidence="1 2" key="1">
    <citation type="journal article" date="2018" name="MBio">
        <title>Comparative Genomics Reveals the Core Gene Toolbox for the Fungus-Insect Symbiosis.</title>
        <authorList>
            <person name="Wang Y."/>
            <person name="Stata M."/>
            <person name="Wang W."/>
            <person name="Stajich J.E."/>
            <person name="White M.M."/>
            <person name="Moncalvo J.M."/>
        </authorList>
    </citation>
    <scope>NUCLEOTIDE SEQUENCE [LARGE SCALE GENOMIC DNA]</scope>
    <source>
        <strain evidence="1 2">AUS-126-30</strain>
    </source>
</reference>
<keyword evidence="2" id="KW-1185">Reference proteome</keyword>